<reference evidence="4" key="1">
    <citation type="journal article" date="2014" name="Int. J. Syst. Evol. Microbiol.">
        <title>Complete genome sequence of Corynebacterium casei LMG S-19264T (=DSM 44701T), isolated from a smear-ripened cheese.</title>
        <authorList>
            <consortium name="US DOE Joint Genome Institute (JGI-PGF)"/>
            <person name="Walter F."/>
            <person name="Albersmeier A."/>
            <person name="Kalinowski J."/>
            <person name="Ruckert C."/>
        </authorList>
    </citation>
    <scope>NUCLEOTIDE SEQUENCE</scope>
    <source>
        <strain evidence="4">KCTC 32422</strain>
    </source>
</reference>
<dbReference type="PANTHER" id="PTHR43479">
    <property type="entry name" value="ACREF/ENVCD OPERON REPRESSOR-RELATED"/>
    <property type="match status" value="1"/>
</dbReference>
<dbReference type="InterPro" id="IPR009057">
    <property type="entry name" value="Homeodomain-like_sf"/>
</dbReference>
<evidence type="ECO:0000313" key="5">
    <source>
        <dbReference type="Proteomes" id="UP000634139"/>
    </source>
</evidence>
<dbReference type="AlphaFoldDB" id="A0A918VBH5"/>
<name>A0A918VBH5_9SPHN</name>
<dbReference type="InterPro" id="IPR050624">
    <property type="entry name" value="HTH-type_Tx_Regulator"/>
</dbReference>
<evidence type="ECO:0000313" key="4">
    <source>
        <dbReference type="EMBL" id="GGZ87215.1"/>
    </source>
</evidence>
<reference evidence="4" key="2">
    <citation type="submission" date="2020-09" db="EMBL/GenBank/DDBJ databases">
        <authorList>
            <person name="Sun Q."/>
            <person name="Kim S."/>
        </authorList>
    </citation>
    <scope>NUCLEOTIDE SEQUENCE</scope>
    <source>
        <strain evidence="4">KCTC 32422</strain>
    </source>
</reference>
<dbReference type="Pfam" id="PF00440">
    <property type="entry name" value="TetR_N"/>
    <property type="match status" value="1"/>
</dbReference>
<organism evidence="4 5">
    <name type="scientific">Novosphingobium arvoryzae</name>
    <dbReference type="NCBI Taxonomy" id="1256514"/>
    <lineage>
        <taxon>Bacteria</taxon>
        <taxon>Pseudomonadati</taxon>
        <taxon>Pseudomonadota</taxon>
        <taxon>Alphaproteobacteria</taxon>
        <taxon>Sphingomonadales</taxon>
        <taxon>Sphingomonadaceae</taxon>
        <taxon>Novosphingobium</taxon>
    </lineage>
</organism>
<protein>
    <recommendedName>
        <fullName evidence="3">HTH tetR-type domain-containing protein</fullName>
    </recommendedName>
</protein>
<dbReference type="GO" id="GO:0003677">
    <property type="term" value="F:DNA binding"/>
    <property type="evidence" value="ECO:0007669"/>
    <property type="project" value="UniProtKB-UniRule"/>
</dbReference>
<proteinExistence type="predicted"/>
<dbReference type="Gene3D" id="1.10.357.10">
    <property type="entry name" value="Tetracycline Repressor, domain 2"/>
    <property type="match status" value="1"/>
</dbReference>
<sequence length="223" mass="23257">MVKYAISMSIADQSSLSPRAARTRAALIAAGFDLLADRPIDAIPIDDVVARAGVAKGSFFNHFADKQDFAAAISAEVRMEVEALVTARNAAVSDPLERIAGGMQIAAQFALEQRRRSAVLMRGQGSSTARAHPLNRGLVADVEAALANGLLRPAARENGVLFWLALCQMLITHIVERKLGRDEAAAVLSGMLVLGLTGLGVAADRAETIAAAAARELGASSAG</sequence>
<feature type="DNA-binding region" description="H-T-H motif" evidence="2">
    <location>
        <begin position="44"/>
        <end position="63"/>
    </location>
</feature>
<evidence type="ECO:0000256" key="1">
    <source>
        <dbReference type="ARBA" id="ARBA00023125"/>
    </source>
</evidence>
<keyword evidence="1 2" id="KW-0238">DNA-binding</keyword>
<feature type="domain" description="HTH tetR-type" evidence="3">
    <location>
        <begin position="21"/>
        <end position="81"/>
    </location>
</feature>
<dbReference type="EMBL" id="BMZD01000001">
    <property type="protein sequence ID" value="GGZ87215.1"/>
    <property type="molecule type" value="Genomic_DNA"/>
</dbReference>
<dbReference type="InterPro" id="IPR001647">
    <property type="entry name" value="HTH_TetR"/>
</dbReference>
<accession>A0A918VBH5</accession>
<gene>
    <name evidence="4" type="ORF">GCM10011617_02360</name>
</gene>
<dbReference type="PROSITE" id="PS50977">
    <property type="entry name" value="HTH_TETR_2"/>
    <property type="match status" value="1"/>
</dbReference>
<dbReference type="PANTHER" id="PTHR43479:SF11">
    <property type="entry name" value="ACREF_ENVCD OPERON REPRESSOR-RELATED"/>
    <property type="match status" value="1"/>
</dbReference>
<keyword evidence="5" id="KW-1185">Reference proteome</keyword>
<dbReference type="SUPFAM" id="SSF46689">
    <property type="entry name" value="Homeodomain-like"/>
    <property type="match status" value="1"/>
</dbReference>
<dbReference type="Proteomes" id="UP000634139">
    <property type="component" value="Unassembled WGS sequence"/>
</dbReference>
<evidence type="ECO:0000259" key="3">
    <source>
        <dbReference type="PROSITE" id="PS50977"/>
    </source>
</evidence>
<evidence type="ECO:0000256" key="2">
    <source>
        <dbReference type="PROSITE-ProRule" id="PRU00335"/>
    </source>
</evidence>
<comment type="caution">
    <text evidence="4">The sequence shown here is derived from an EMBL/GenBank/DDBJ whole genome shotgun (WGS) entry which is preliminary data.</text>
</comment>